<dbReference type="PANTHER" id="PTHR12317:SF0">
    <property type="entry name" value="ACYLTRANSFERASE"/>
    <property type="match status" value="1"/>
</dbReference>
<evidence type="ECO:0000256" key="3">
    <source>
        <dbReference type="ARBA" id="ARBA00005189"/>
    </source>
</evidence>
<sequence>MLRTVPLDPKKNYIFGVHPHGIISLSVQANFCNNFAGMSEHFPGLDYRLCTLDTNFNLPFVRDWLVSLGVISASRAAITSAVKKGKSVMIVVGGAAEALEAVPGTETRLVLGKRKGFVRLALSLGADLVPVYCFGENELFSQVINPEGSRLRKLQEWGKKTFGFSIPIFYGRGVFNHDVGMMPRRVPLTTVVGKPLGAPHIPEPTDKDVDKWHGAYLDALKAVFEQHKELAGVKENALRILGLDDEIDAASPEEEEKKTKKGKEEKESKKDS</sequence>
<proteinExistence type="inferred from homology"/>
<accession>A0A0G4H5P2</accession>
<evidence type="ECO:0000256" key="5">
    <source>
        <dbReference type="ARBA" id="ARBA00013244"/>
    </source>
</evidence>
<dbReference type="GO" id="GO:0005789">
    <property type="term" value="C:endoplasmic reticulum membrane"/>
    <property type="evidence" value="ECO:0007669"/>
    <property type="project" value="UniProtKB-SubCell"/>
</dbReference>
<keyword evidence="7" id="KW-0808">Transferase</keyword>
<dbReference type="InterPro" id="IPR007130">
    <property type="entry name" value="DAGAT"/>
</dbReference>
<feature type="region of interest" description="Disordered" evidence="15">
    <location>
        <begin position="244"/>
        <end position="272"/>
    </location>
</feature>
<keyword evidence="11" id="KW-1133">Transmembrane helix</keyword>
<keyword evidence="12" id="KW-0443">Lipid metabolism</keyword>
<keyword evidence="9" id="KW-0319">Glycerol metabolism</keyword>
<evidence type="ECO:0000256" key="11">
    <source>
        <dbReference type="ARBA" id="ARBA00022989"/>
    </source>
</evidence>
<name>A0A0G4H5P2_9ALVE</name>
<gene>
    <name evidence="16" type="ORF">Cvel_24746</name>
</gene>
<evidence type="ECO:0000256" key="2">
    <source>
        <dbReference type="ARBA" id="ARBA00004771"/>
    </source>
</evidence>
<keyword evidence="13" id="KW-0472">Membrane</keyword>
<evidence type="ECO:0000256" key="1">
    <source>
        <dbReference type="ARBA" id="ARBA00004477"/>
    </source>
</evidence>
<comment type="pathway">
    <text evidence="2">Glycerolipid metabolism; triacylglycerol biosynthesis.</text>
</comment>
<comment type="similarity">
    <text evidence="4">Belongs to the diacylglycerol acyltransferase family.</text>
</comment>
<evidence type="ECO:0000256" key="8">
    <source>
        <dbReference type="ARBA" id="ARBA00022692"/>
    </source>
</evidence>
<dbReference type="CDD" id="cd07987">
    <property type="entry name" value="LPLAT_MGAT-like"/>
    <property type="match status" value="1"/>
</dbReference>
<keyword evidence="10" id="KW-0256">Endoplasmic reticulum</keyword>
<evidence type="ECO:0000256" key="7">
    <source>
        <dbReference type="ARBA" id="ARBA00022679"/>
    </source>
</evidence>
<dbReference type="PhylomeDB" id="A0A0G4H5P2"/>
<dbReference type="GO" id="GO:0004144">
    <property type="term" value="F:diacylglycerol O-acyltransferase activity"/>
    <property type="evidence" value="ECO:0007669"/>
    <property type="project" value="UniProtKB-EC"/>
</dbReference>
<evidence type="ECO:0000256" key="9">
    <source>
        <dbReference type="ARBA" id="ARBA00022798"/>
    </source>
</evidence>
<evidence type="ECO:0000256" key="6">
    <source>
        <dbReference type="ARBA" id="ARBA00022516"/>
    </source>
</evidence>
<dbReference type="EMBL" id="CDMZ01001896">
    <property type="protein sequence ID" value="CEM38984.1"/>
    <property type="molecule type" value="Genomic_DNA"/>
</dbReference>
<dbReference type="VEuPathDB" id="CryptoDB:Cvel_24746"/>
<comment type="pathway">
    <text evidence="3">Lipid metabolism.</text>
</comment>
<comment type="subcellular location">
    <subcellularLocation>
        <location evidence="1">Endoplasmic reticulum membrane</location>
        <topology evidence="1">Multi-pass membrane protein</topology>
    </subcellularLocation>
</comment>
<evidence type="ECO:0000256" key="13">
    <source>
        <dbReference type="ARBA" id="ARBA00023136"/>
    </source>
</evidence>
<protein>
    <recommendedName>
        <fullName evidence="5">diacylglycerol O-acyltransferase</fullName>
        <ecNumber evidence="5">2.3.1.20</ecNumber>
    </recommendedName>
</protein>
<dbReference type="PANTHER" id="PTHR12317">
    <property type="entry name" value="DIACYLGLYCEROL O-ACYLTRANSFERASE"/>
    <property type="match status" value="1"/>
</dbReference>
<evidence type="ECO:0000256" key="10">
    <source>
        <dbReference type="ARBA" id="ARBA00022824"/>
    </source>
</evidence>
<keyword evidence="6" id="KW-0444">Lipid biosynthesis</keyword>
<dbReference type="Pfam" id="PF03982">
    <property type="entry name" value="DAGAT"/>
    <property type="match status" value="1"/>
</dbReference>
<dbReference type="GO" id="GO:0019432">
    <property type="term" value="P:triglyceride biosynthetic process"/>
    <property type="evidence" value="ECO:0007669"/>
    <property type="project" value="TreeGrafter"/>
</dbReference>
<dbReference type="EC" id="2.3.1.20" evidence="5"/>
<evidence type="ECO:0000256" key="14">
    <source>
        <dbReference type="ARBA" id="ARBA00023315"/>
    </source>
</evidence>
<evidence type="ECO:0000256" key="4">
    <source>
        <dbReference type="ARBA" id="ARBA00005420"/>
    </source>
</evidence>
<keyword evidence="14" id="KW-0012">Acyltransferase</keyword>
<dbReference type="GO" id="GO:0006071">
    <property type="term" value="P:glycerol metabolic process"/>
    <property type="evidence" value="ECO:0007669"/>
    <property type="project" value="UniProtKB-KW"/>
</dbReference>
<evidence type="ECO:0000256" key="12">
    <source>
        <dbReference type="ARBA" id="ARBA00023098"/>
    </source>
</evidence>
<feature type="compositionally biased region" description="Basic and acidic residues" evidence="15">
    <location>
        <begin position="255"/>
        <end position="272"/>
    </location>
</feature>
<evidence type="ECO:0000256" key="15">
    <source>
        <dbReference type="SAM" id="MobiDB-lite"/>
    </source>
</evidence>
<reference evidence="16" key="1">
    <citation type="submission" date="2014-11" db="EMBL/GenBank/DDBJ databases">
        <authorList>
            <person name="Otto D Thomas"/>
            <person name="Naeem Raeece"/>
        </authorList>
    </citation>
    <scope>NUCLEOTIDE SEQUENCE</scope>
</reference>
<evidence type="ECO:0000313" key="16">
    <source>
        <dbReference type="EMBL" id="CEM38984.1"/>
    </source>
</evidence>
<organism evidence="16">
    <name type="scientific">Chromera velia CCMP2878</name>
    <dbReference type="NCBI Taxonomy" id="1169474"/>
    <lineage>
        <taxon>Eukaryota</taxon>
        <taxon>Sar</taxon>
        <taxon>Alveolata</taxon>
        <taxon>Colpodellida</taxon>
        <taxon>Chromeraceae</taxon>
        <taxon>Chromera</taxon>
    </lineage>
</organism>
<keyword evidence="8" id="KW-0812">Transmembrane</keyword>
<dbReference type="AlphaFoldDB" id="A0A0G4H5P2"/>
<feature type="compositionally biased region" description="Acidic residues" evidence="15">
    <location>
        <begin position="244"/>
        <end position="254"/>
    </location>
</feature>